<evidence type="ECO:0000313" key="2">
    <source>
        <dbReference type="Proteomes" id="UP001497535"/>
    </source>
</evidence>
<accession>A0ACB1ARV0</accession>
<reference evidence="1" key="1">
    <citation type="submission" date="2023-11" db="EMBL/GenBank/DDBJ databases">
        <authorList>
            <person name="Poullet M."/>
        </authorList>
    </citation>
    <scope>NUCLEOTIDE SEQUENCE</scope>
    <source>
        <strain evidence="1">E1834</strain>
    </source>
</reference>
<protein>
    <submittedName>
        <fullName evidence="1">Uncharacterized protein</fullName>
    </submittedName>
</protein>
<sequence>MLKKFLKPRPNFFTLQRLGDVIGLKDLTPKHLIFFNFQDISQQLDFPPSIEHSSVVNPQQQPLLDPSRKSVKKKGKHNKNAITTQQQRLPVPTQQQNSPQKQNGFYQLDKAQVSNGTFHYFFDSLLNLCVNLYSRICTLI</sequence>
<proteinExistence type="predicted"/>
<comment type="caution">
    <text evidence="1">The sequence shown here is derived from an EMBL/GenBank/DDBJ whole genome shotgun (WGS) entry which is preliminary data.</text>
</comment>
<name>A0ACB1ARV0_MELEN</name>
<evidence type="ECO:0000313" key="1">
    <source>
        <dbReference type="EMBL" id="CAK5100623.1"/>
    </source>
</evidence>
<organism evidence="1 2">
    <name type="scientific">Meloidogyne enterolobii</name>
    <name type="common">Root-knot nematode worm</name>
    <name type="synonym">Meloidogyne mayaguensis</name>
    <dbReference type="NCBI Taxonomy" id="390850"/>
    <lineage>
        <taxon>Eukaryota</taxon>
        <taxon>Metazoa</taxon>
        <taxon>Ecdysozoa</taxon>
        <taxon>Nematoda</taxon>
        <taxon>Chromadorea</taxon>
        <taxon>Rhabditida</taxon>
        <taxon>Tylenchina</taxon>
        <taxon>Tylenchomorpha</taxon>
        <taxon>Tylenchoidea</taxon>
        <taxon>Meloidogynidae</taxon>
        <taxon>Meloidogyninae</taxon>
        <taxon>Meloidogyne</taxon>
    </lineage>
</organism>
<dbReference type="Proteomes" id="UP001497535">
    <property type="component" value="Unassembled WGS sequence"/>
</dbReference>
<keyword evidence="2" id="KW-1185">Reference proteome</keyword>
<gene>
    <name evidence="1" type="ORF">MENTE1834_LOCUS42103</name>
</gene>
<dbReference type="EMBL" id="CAVMJV010000108">
    <property type="protein sequence ID" value="CAK5100623.1"/>
    <property type="molecule type" value="Genomic_DNA"/>
</dbReference>